<keyword evidence="4 10" id="KW-0808">Transferase</keyword>
<keyword evidence="11" id="KW-1185">Reference proteome</keyword>
<evidence type="ECO:0000256" key="1">
    <source>
        <dbReference type="ARBA" id="ARBA00004651"/>
    </source>
</evidence>
<feature type="transmembrane region" description="Helical" evidence="8">
    <location>
        <begin position="7"/>
        <end position="24"/>
    </location>
</feature>
<feature type="transmembrane region" description="Helical" evidence="8">
    <location>
        <begin position="324"/>
        <end position="346"/>
    </location>
</feature>
<comment type="subcellular location">
    <subcellularLocation>
        <location evidence="1">Cell membrane</location>
        <topology evidence="1">Multi-pass membrane protein</topology>
    </subcellularLocation>
</comment>
<feature type="transmembrane region" description="Helical" evidence="8">
    <location>
        <begin position="102"/>
        <end position="135"/>
    </location>
</feature>
<organism evidence="10 11">
    <name type="scientific">Legionella drozanskii LLAP-1</name>
    <dbReference type="NCBI Taxonomy" id="1212489"/>
    <lineage>
        <taxon>Bacteria</taxon>
        <taxon>Pseudomonadati</taxon>
        <taxon>Pseudomonadota</taxon>
        <taxon>Gammaproteobacteria</taxon>
        <taxon>Legionellales</taxon>
        <taxon>Legionellaceae</taxon>
        <taxon>Legionella</taxon>
    </lineage>
</organism>
<dbReference type="OrthoDB" id="108054at2"/>
<sequence length="494" mass="57864">MKSNFKVPILLITISVLLRLFFILKADLLVQEAYYWNYSNHLDFSYLDHPPMVALLIKLGTLICGTNELGVRVATIPCWLLTVFFSYRLTELIQKGTGKYSILLLSILPFFFIHSLIITPDVPLILCWSATLYFLYQALVLEKPNSWYWAGLWIGLGLLSKYTIALLGFSTLIYMILFSRKWFSRKEPYLCALFAIILFMPVIYWNWTHEWASFLFQSKRRLENHYVFSFHALVGLVIVFLAPIGVWEGWQLVSNKFSPAIKISDNNKRFLKLFSLIPLLVFSVFSLFHELKLNWIGPSLLAIIPWLQILMNEDYKNRFSMSKNWVFTLSGLLFFYASIIYCVYFGKPQAIHQYTFAKQLPWENLTSQIQNLAKDIEFNTKSSPIIVPLDTYNIGSEFAFYQEKFFQHGQSDSIYPIIGAHIFGTNSLMYKYWGNVKETEGRILILVSKERYRFNNLQIWQKTIFLTSVLEMNPHDELNKTSPDKLYYQIVKKI</sequence>
<comment type="caution">
    <text evidence="10">The sequence shown here is derived from an EMBL/GenBank/DDBJ whole genome shotgun (WGS) entry which is preliminary data.</text>
</comment>
<gene>
    <name evidence="10" type="ORF">Ldro_1615</name>
</gene>
<dbReference type="GO" id="GO:0005886">
    <property type="term" value="C:plasma membrane"/>
    <property type="evidence" value="ECO:0007669"/>
    <property type="project" value="UniProtKB-SubCell"/>
</dbReference>
<feature type="transmembrane region" description="Helical" evidence="8">
    <location>
        <begin position="147"/>
        <end position="177"/>
    </location>
</feature>
<dbReference type="PANTHER" id="PTHR33908">
    <property type="entry name" value="MANNOSYLTRANSFERASE YKCB-RELATED"/>
    <property type="match status" value="1"/>
</dbReference>
<dbReference type="GO" id="GO:0016763">
    <property type="term" value="F:pentosyltransferase activity"/>
    <property type="evidence" value="ECO:0007669"/>
    <property type="project" value="TreeGrafter"/>
</dbReference>
<dbReference type="Proteomes" id="UP000054736">
    <property type="component" value="Unassembled WGS sequence"/>
</dbReference>
<evidence type="ECO:0000259" key="9">
    <source>
        <dbReference type="Pfam" id="PF13231"/>
    </source>
</evidence>
<feature type="domain" description="Glycosyltransferase RgtA/B/C/D-like" evidence="9">
    <location>
        <begin position="48"/>
        <end position="205"/>
    </location>
</feature>
<dbReference type="PANTHER" id="PTHR33908:SF11">
    <property type="entry name" value="MEMBRANE PROTEIN"/>
    <property type="match status" value="1"/>
</dbReference>
<feature type="transmembrane region" description="Helical" evidence="8">
    <location>
        <begin position="69"/>
        <end position="90"/>
    </location>
</feature>
<evidence type="ECO:0000256" key="2">
    <source>
        <dbReference type="ARBA" id="ARBA00022475"/>
    </source>
</evidence>
<dbReference type="PATRIC" id="fig|1212489.4.peg.1706"/>
<evidence type="ECO:0000256" key="6">
    <source>
        <dbReference type="ARBA" id="ARBA00022989"/>
    </source>
</evidence>
<name>A0A0W0SXL2_9GAMM</name>
<dbReference type="EMBL" id="LNXY01000020">
    <property type="protein sequence ID" value="KTC87996.1"/>
    <property type="molecule type" value="Genomic_DNA"/>
</dbReference>
<dbReference type="GO" id="GO:0009103">
    <property type="term" value="P:lipopolysaccharide biosynthetic process"/>
    <property type="evidence" value="ECO:0007669"/>
    <property type="project" value="UniProtKB-ARBA"/>
</dbReference>
<dbReference type="InterPro" id="IPR038731">
    <property type="entry name" value="RgtA/B/C-like"/>
</dbReference>
<dbReference type="AlphaFoldDB" id="A0A0W0SXL2"/>
<evidence type="ECO:0000313" key="11">
    <source>
        <dbReference type="Proteomes" id="UP000054736"/>
    </source>
</evidence>
<evidence type="ECO:0000256" key="8">
    <source>
        <dbReference type="SAM" id="Phobius"/>
    </source>
</evidence>
<feature type="transmembrane region" description="Helical" evidence="8">
    <location>
        <begin position="270"/>
        <end position="289"/>
    </location>
</feature>
<evidence type="ECO:0000256" key="5">
    <source>
        <dbReference type="ARBA" id="ARBA00022692"/>
    </source>
</evidence>
<dbReference type="Pfam" id="PF13231">
    <property type="entry name" value="PMT_2"/>
    <property type="match status" value="1"/>
</dbReference>
<evidence type="ECO:0000256" key="7">
    <source>
        <dbReference type="ARBA" id="ARBA00023136"/>
    </source>
</evidence>
<evidence type="ECO:0000256" key="4">
    <source>
        <dbReference type="ARBA" id="ARBA00022679"/>
    </source>
</evidence>
<keyword evidence="5 8" id="KW-0812">Transmembrane</keyword>
<reference evidence="10 11" key="1">
    <citation type="submission" date="2015-11" db="EMBL/GenBank/DDBJ databases">
        <title>Genomic analysis of 38 Legionella species identifies large and diverse effector repertoires.</title>
        <authorList>
            <person name="Burstein D."/>
            <person name="Amaro F."/>
            <person name="Zusman T."/>
            <person name="Lifshitz Z."/>
            <person name="Cohen O."/>
            <person name="Gilbert J.A."/>
            <person name="Pupko T."/>
            <person name="Shuman H.A."/>
            <person name="Segal G."/>
        </authorList>
    </citation>
    <scope>NUCLEOTIDE SEQUENCE [LARGE SCALE GENOMIC DNA]</scope>
    <source>
        <strain evidence="10 11">ATCC 700990</strain>
    </source>
</reference>
<evidence type="ECO:0000313" key="10">
    <source>
        <dbReference type="EMBL" id="KTC87996.1"/>
    </source>
</evidence>
<evidence type="ECO:0000256" key="3">
    <source>
        <dbReference type="ARBA" id="ARBA00022676"/>
    </source>
</evidence>
<dbReference type="RefSeq" id="WP_058495896.1">
    <property type="nucleotide sequence ID" value="NZ_CAAAIU010000002.1"/>
</dbReference>
<keyword evidence="2" id="KW-1003">Cell membrane</keyword>
<dbReference type="STRING" id="1212489.Ldro_1615"/>
<accession>A0A0W0SXL2</accession>
<proteinExistence type="predicted"/>
<feature type="transmembrane region" description="Helical" evidence="8">
    <location>
        <begin position="227"/>
        <end position="250"/>
    </location>
</feature>
<keyword evidence="6 8" id="KW-1133">Transmembrane helix</keyword>
<keyword evidence="7 8" id="KW-0472">Membrane</keyword>
<dbReference type="InterPro" id="IPR050297">
    <property type="entry name" value="LipidA_mod_glycosyltrf_83"/>
</dbReference>
<keyword evidence="3 10" id="KW-0328">Glycosyltransferase</keyword>
<feature type="transmembrane region" description="Helical" evidence="8">
    <location>
        <begin position="189"/>
        <end position="207"/>
    </location>
</feature>
<protein>
    <submittedName>
        <fullName evidence="10">Dolichyl-phosphate mannosyltransferase</fullName>
    </submittedName>
</protein>